<protein>
    <submittedName>
        <fullName evidence="4">GvpL/GvpF family gas vesicle protein</fullName>
    </submittedName>
</protein>
<evidence type="ECO:0000313" key="5">
    <source>
        <dbReference type="Proteomes" id="UP001589894"/>
    </source>
</evidence>
<dbReference type="PANTHER" id="PTHR36852">
    <property type="entry name" value="PROTEIN GVPL 2"/>
    <property type="match status" value="1"/>
</dbReference>
<comment type="similarity">
    <text evidence="3">Belongs to the gas vesicle GvpF/GvpL family.</text>
</comment>
<evidence type="ECO:0000256" key="3">
    <source>
        <dbReference type="ARBA" id="ARBA00035643"/>
    </source>
</evidence>
<evidence type="ECO:0000256" key="1">
    <source>
        <dbReference type="ARBA" id="ARBA00022987"/>
    </source>
</evidence>
<keyword evidence="1" id="KW-0304">Gas vesicle</keyword>
<dbReference type="Pfam" id="PF06386">
    <property type="entry name" value="GvpL_GvpF"/>
    <property type="match status" value="1"/>
</dbReference>
<proteinExistence type="inferred from homology"/>
<organism evidence="4 5">
    <name type="scientific">Plantactinospora siamensis</name>
    <dbReference type="NCBI Taxonomy" id="555372"/>
    <lineage>
        <taxon>Bacteria</taxon>
        <taxon>Bacillati</taxon>
        <taxon>Actinomycetota</taxon>
        <taxon>Actinomycetes</taxon>
        <taxon>Micromonosporales</taxon>
        <taxon>Micromonosporaceae</taxon>
        <taxon>Plantactinospora</taxon>
    </lineage>
</organism>
<evidence type="ECO:0000313" key="4">
    <source>
        <dbReference type="EMBL" id="MFC0564386.1"/>
    </source>
</evidence>
<dbReference type="EMBL" id="JBHLUE010000005">
    <property type="protein sequence ID" value="MFC0564386.1"/>
    <property type="molecule type" value="Genomic_DNA"/>
</dbReference>
<accession>A0ABV6NUC7</accession>
<comment type="caution">
    <text evidence="4">The sequence shown here is derived from an EMBL/GenBank/DDBJ whole genome shotgun (WGS) entry which is preliminary data.</text>
</comment>
<dbReference type="InterPro" id="IPR009430">
    <property type="entry name" value="GvpL/GvpF"/>
</dbReference>
<keyword evidence="5" id="KW-1185">Reference proteome</keyword>
<evidence type="ECO:0000256" key="2">
    <source>
        <dbReference type="ARBA" id="ARBA00035108"/>
    </source>
</evidence>
<reference evidence="4 5" key="1">
    <citation type="submission" date="2024-09" db="EMBL/GenBank/DDBJ databases">
        <authorList>
            <person name="Sun Q."/>
            <person name="Mori K."/>
        </authorList>
    </citation>
    <scope>NUCLEOTIDE SEQUENCE [LARGE SCALE GENOMIC DNA]</scope>
    <source>
        <strain evidence="4 5">TBRC 2205</strain>
    </source>
</reference>
<name>A0ABV6NUC7_9ACTN</name>
<dbReference type="RefSeq" id="WP_377337386.1">
    <property type="nucleotide sequence ID" value="NZ_JBHLUE010000005.1"/>
</dbReference>
<gene>
    <name evidence="4" type="ORF">ACFFHU_09575</name>
</gene>
<sequence length="260" mass="28029">MRRDELVWLHAVTRDVPADRFAGAVGVGGDAVRLVTVGGLTAVVGGVPAAEFGEDPLRRNLEDLAWLEVVARAHHRVVDAVARAGPVVPMRLATVYRDDDRVGEVLADRRDDLSAVLDRLAGRAEWGVKAYAVPGAAVAAVDREVRDDRPGLAYLRRRQAQLSSAELAQQAALRAAERVHDVLGRHAAAARRHPPQDRRLTGRAGWMVLNGAYLNGADHAGDFAVLVGTLAGRHPELHLEVTGPWPPYSFAGLDMAELGR</sequence>
<dbReference type="PANTHER" id="PTHR36852:SF1">
    <property type="entry name" value="PROTEIN GVPL 2"/>
    <property type="match status" value="1"/>
</dbReference>
<comment type="subcellular location">
    <subcellularLocation>
        <location evidence="2">Gas vesicle</location>
    </subcellularLocation>
</comment>
<dbReference type="Proteomes" id="UP001589894">
    <property type="component" value="Unassembled WGS sequence"/>
</dbReference>